<keyword evidence="3" id="KW-1185">Reference proteome</keyword>
<dbReference type="AlphaFoldDB" id="A0AAU9JAP8"/>
<keyword evidence="1" id="KW-1133">Transmembrane helix</keyword>
<sequence length="69" mass="7225">MLLYITFPLTSLFGLSPSAVMINPLSFGILASLSLVIVNFLKPPEACVTLAIGFGFISACSSLLESSSL</sequence>
<keyword evidence="1" id="KW-0472">Membrane</keyword>
<dbReference type="EMBL" id="CAJZBQ010000032">
    <property type="protein sequence ID" value="CAG9322817.1"/>
    <property type="molecule type" value="Genomic_DNA"/>
</dbReference>
<evidence type="ECO:0000313" key="2">
    <source>
        <dbReference type="EMBL" id="CAG9322817.1"/>
    </source>
</evidence>
<comment type="caution">
    <text evidence="2">The sequence shown here is derived from an EMBL/GenBank/DDBJ whole genome shotgun (WGS) entry which is preliminary data.</text>
</comment>
<proteinExistence type="predicted"/>
<reference evidence="2" key="1">
    <citation type="submission" date="2021-09" db="EMBL/GenBank/DDBJ databases">
        <authorList>
            <consortium name="AG Swart"/>
            <person name="Singh M."/>
            <person name="Singh A."/>
            <person name="Seah K."/>
            <person name="Emmerich C."/>
        </authorList>
    </citation>
    <scope>NUCLEOTIDE SEQUENCE</scope>
    <source>
        <strain evidence="2">ATCC30299</strain>
    </source>
</reference>
<evidence type="ECO:0000313" key="3">
    <source>
        <dbReference type="Proteomes" id="UP001162131"/>
    </source>
</evidence>
<gene>
    <name evidence="2" type="ORF">BSTOLATCC_MIC31933</name>
</gene>
<dbReference type="Proteomes" id="UP001162131">
    <property type="component" value="Unassembled WGS sequence"/>
</dbReference>
<feature type="transmembrane region" description="Helical" evidence="1">
    <location>
        <begin position="20"/>
        <end position="41"/>
    </location>
</feature>
<organism evidence="2 3">
    <name type="scientific">Blepharisma stoltei</name>
    <dbReference type="NCBI Taxonomy" id="1481888"/>
    <lineage>
        <taxon>Eukaryota</taxon>
        <taxon>Sar</taxon>
        <taxon>Alveolata</taxon>
        <taxon>Ciliophora</taxon>
        <taxon>Postciliodesmatophora</taxon>
        <taxon>Heterotrichea</taxon>
        <taxon>Heterotrichida</taxon>
        <taxon>Blepharismidae</taxon>
        <taxon>Blepharisma</taxon>
    </lineage>
</organism>
<protein>
    <submittedName>
        <fullName evidence="2">Uncharacterized protein</fullName>
    </submittedName>
</protein>
<evidence type="ECO:0000256" key="1">
    <source>
        <dbReference type="SAM" id="Phobius"/>
    </source>
</evidence>
<keyword evidence="1" id="KW-0812">Transmembrane</keyword>
<accession>A0AAU9JAP8</accession>
<name>A0AAU9JAP8_9CILI</name>